<reference evidence="1 2" key="1">
    <citation type="submission" date="2019-05" db="EMBL/GenBank/DDBJ databases">
        <title>Another draft genome of Portunus trituberculatus and its Hox gene families provides insights of decapod evolution.</title>
        <authorList>
            <person name="Jeong J.-H."/>
            <person name="Song I."/>
            <person name="Kim S."/>
            <person name="Choi T."/>
            <person name="Kim D."/>
            <person name="Ryu S."/>
            <person name="Kim W."/>
        </authorList>
    </citation>
    <scope>NUCLEOTIDE SEQUENCE [LARGE SCALE GENOMIC DNA]</scope>
    <source>
        <tissue evidence="1">Muscle</tissue>
    </source>
</reference>
<evidence type="ECO:0000313" key="2">
    <source>
        <dbReference type="Proteomes" id="UP000324222"/>
    </source>
</evidence>
<name>A0A5B7FWX4_PORTR</name>
<dbReference type="Proteomes" id="UP000324222">
    <property type="component" value="Unassembled WGS sequence"/>
</dbReference>
<proteinExistence type="predicted"/>
<gene>
    <name evidence="1" type="ORF">E2C01_044941</name>
</gene>
<sequence length="32" mass="3868">METRHGTQGVNAFSVFFFHDRKCFNYWNAFLP</sequence>
<accession>A0A5B7FWX4</accession>
<protein>
    <submittedName>
        <fullName evidence="1">Uncharacterized protein</fullName>
    </submittedName>
</protein>
<keyword evidence="2" id="KW-1185">Reference proteome</keyword>
<organism evidence="1 2">
    <name type="scientific">Portunus trituberculatus</name>
    <name type="common">Swimming crab</name>
    <name type="synonym">Neptunus trituberculatus</name>
    <dbReference type="NCBI Taxonomy" id="210409"/>
    <lineage>
        <taxon>Eukaryota</taxon>
        <taxon>Metazoa</taxon>
        <taxon>Ecdysozoa</taxon>
        <taxon>Arthropoda</taxon>
        <taxon>Crustacea</taxon>
        <taxon>Multicrustacea</taxon>
        <taxon>Malacostraca</taxon>
        <taxon>Eumalacostraca</taxon>
        <taxon>Eucarida</taxon>
        <taxon>Decapoda</taxon>
        <taxon>Pleocyemata</taxon>
        <taxon>Brachyura</taxon>
        <taxon>Eubrachyura</taxon>
        <taxon>Portunoidea</taxon>
        <taxon>Portunidae</taxon>
        <taxon>Portuninae</taxon>
        <taxon>Portunus</taxon>
    </lineage>
</organism>
<evidence type="ECO:0000313" key="1">
    <source>
        <dbReference type="EMBL" id="MPC51102.1"/>
    </source>
</evidence>
<dbReference type="EMBL" id="VSRR010009952">
    <property type="protein sequence ID" value="MPC51102.1"/>
    <property type="molecule type" value="Genomic_DNA"/>
</dbReference>
<dbReference type="AlphaFoldDB" id="A0A5B7FWX4"/>
<comment type="caution">
    <text evidence="1">The sequence shown here is derived from an EMBL/GenBank/DDBJ whole genome shotgun (WGS) entry which is preliminary data.</text>
</comment>